<evidence type="ECO:0000313" key="2">
    <source>
        <dbReference type="Proteomes" id="UP001154114"/>
    </source>
</evidence>
<dbReference type="OrthoDB" id="7475132at2759"/>
<sequence length="205" mass="21355">MSMNEGAALIFADEFKQTLDRYLFGICPQSFKMSLKGKNGTAVACDLDADQQDLAGSHPAPSTAAAHGVHSLLTVGLLVDVALSTNKRRLSTGGPPVFNDSSPVINAWTSLGPRIFELATLALRAHTAARSDCGRLGAALANTLGDLARTAANRQILAAAASNEQKKRKLSKSQKMKIQAKQRTALAVKKKAAAAAAAAAAKMAS</sequence>
<reference evidence="1" key="1">
    <citation type="submission" date="2021-12" db="EMBL/GenBank/DDBJ databases">
        <authorList>
            <person name="King R."/>
        </authorList>
    </citation>
    <scope>NUCLEOTIDE SEQUENCE</scope>
</reference>
<dbReference type="Proteomes" id="UP001154114">
    <property type="component" value="Chromosome 28"/>
</dbReference>
<protein>
    <submittedName>
        <fullName evidence="1">Uncharacterized protein</fullName>
    </submittedName>
</protein>
<accession>A0A9N8L809</accession>
<organism evidence="1 2">
    <name type="scientific">Chrysodeixis includens</name>
    <name type="common">Soybean looper</name>
    <name type="synonym">Pseudoplusia includens</name>
    <dbReference type="NCBI Taxonomy" id="689277"/>
    <lineage>
        <taxon>Eukaryota</taxon>
        <taxon>Metazoa</taxon>
        <taxon>Ecdysozoa</taxon>
        <taxon>Arthropoda</taxon>
        <taxon>Hexapoda</taxon>
        <taxon>Insecta</taxon>
        <taxon>Pterygota</taxon>
        <taxon>Neoptera</taxon>
        <taxon>Endopterygota</taxon>
        <taxon>Lepidoptera</taxon>
        <taxon>Glossata</taxon>
        <taxon>Ditrysia</taxon>
        <taxon>Noctuoidea</taxon>
        <taxon>Noctuidae</taxon>
        <taxon>Plusiinae</taxon>
        <taxon>Chrysodeixis</taxon>
    </lineage>
</organism>
<keyword evidence="2" id="KW-1185">Reference proteome</keyword>
<dbReference type="EMBL" id="LR824031">
    <property type="protein sequence ID" value="CAD0206558.1"/>
    <property type="molecule type" value="Genomic_DNA"/>
</dbReference>
<evidence type="ECO:0000313" key="1">
    <source>
        <dbReference type="EMBL" id="CAD0206558.1"/>
    </source>
</evidence>
<dbReference type="AlphaFoldDB" id="A0A9N8L809"/>
<proteinExistence type="predicted"/>
<name>A0A9N8L809_CHRIL</name>
<gene>
    <name evidence="1" type="ORF">CINC_LOCUS8849</name>
</gene>